<evidence type="ECO:0000256" key="2">
    <source>
        <dbReference type="ARBA" id="ARBA00022723"/>
    </source>
</evidence>
<evidence type="ECO:0000259" key="11">
    <source>
        <dbReference type="PROSITE" id="PS50157"/>
    </source>
</evidence>
<gene>
    <name evidence="13" type="primary">LOC107066898</name>
</gene>
<feature type="compositionally biased region" description="Low complexity" evidence="10">
    <location>
        <begin position="86"/>
        <end position="103"/>
    </location>
</feature>
<organism evidence="12 13">
    <name type="scientific">Polistes dominula</name>
    <name type="common">European paper wasp</name>
    <name type="synonym">Vespa dominula</name>
    <dbReference type="NCBI Taxonomy" id="743375"/>
    <lineage>
        <taxon>Eukaryota</taxon>
        <taxon>Metazoa</taxon>
        <taxon>Ecdysozoa</taxon>
        <taxon>Arthropoda</taxon>
        <taxon>Hexapoda</taxon>
        <taxon>Insecta</taxon>
        <taxon>Pterygota</taxon>
        <taxon>Neoptera</taxon>
        <taxon>Endopterygota</taxon>
        <taxon>Hymenoptera</taxon>
        <taxon>Apocrita</taxon>
        <taxon>Aculeata</taxon>
        <taxon>Vespoidea</taxon>
        <taxon>Vespidae</taxon>
        <taxon>Polistinae</taxon>
        <taxon>Polistini</taxon>
        <taxon>Polistes</taxon>
    </lineage>
</organism>
<dbReference type="PANTHER" id="PTHR15065">
    <property type="entry name" value="INSULINOMA-ASSOCIATED 1"/>
    <property type="match status" value="1"/>
</dbReference>
<feature type="region of interest" description="Disordered" evidence="10">
    <location>
        <begin position="478"/>
        <end position="533"/>
    </location>
</feature>
<keyword evidence="12" id="KW-1185">Reference proteome</keyword>
<dbReference type="InterPro" id="IPR042972">
    <property type="entry name" value="INSM1/2"/>
</dbReference>
<keyword evidence="6" id="KW-0805">Transcription regulation</keyword>
<evidence type="ECO:0000256" key="5">
    <source>
        <dbReference type="ARBA" id="ARBA00022833"/>
    </source>
</evidence>
<comment type="subcellular location">
    <subcellularLocation>
        <location evidence="1">Nucleus</location>
    </subcellularLocation>
</comment>
<feature type="region of interest" description="Disordered" evidence="10">
    <location>
        <begin position="414"/>
        <end position="445"/>
    </location>
</feature>
<proteinExistence type="predicted"/>
<evidence type="ECO:0000256" key="1">
    <source>
        <dbReference type="ARBA" id="ARBA00004123"/>
    </source>
</evidence>
<dbReference type="InterPro" id="IPR036236">
    <property type="entry name" value="Znf_C2H2_sf"/>
</dbReference>
<dbReference type="GeneID" id="107066898"/>
<dbReference type="Gene3D" id="3.30.160.60">
    <property type="entry name" value="Classic Zinc Finger"/>
    <property type="match status" value="1"/>
</dbReference>
<keyword evidence="3" id="KW-0677">Repeat</keyword>
<name>A0ABM1IB28_POLDO</name>
<feature type="region of interest" description="Disordered" evidence="10">
    <location>
        <begin position="68"/>
        <end position="120"/>
    </location>
</feature>
<evidence type="ECO:0000256" key="6">
    <source>
        <dbReference type="ARBA" id="ARBA00023015"/>
    </source>
</evidence>
<evidence type="ECO:0000256" key="7">
    <source>
        <dbReference type="ARBA" id="ARBA00023163"/>
    </source>
</evidence>
<dbReference type="PROSITE" id="PS50157">
    <property type="entry name" value="ZINC_FINGER_C2H2_2"/>
    <property type="match status" value="2"/>
</dbReference>
<keyword evidence="2" id="KW-0479">Metal-binding</keyword>
<feature type="compositionally biased region" description="Low complexity" evidence="10">
    <location>
        <begin position="420"/>
        <end position="445"/>
    </location>
</feature>
<dbReference type="Proteomes" id="UP000694924">
    <property type="component" value="Unplaced"/>
</dbReference>
<dbReference type="Pfam" id="PF00096">
    <property type="entry name" value="zf-C2H2"/>
    <property type="match status" value="2"/>
</dbReference>
<reference evidence="13" key="1">
    <citation type="submission" date="2025-08" db="UniProtKB">
        <authorList>
            <consortium name="RefSeq"/>
        </authorList>
    </citation>
    <scope>IDENTIFICATION</scope>
    <source>
        <tissue evidence="13">Whole body</tissue>
    </source>
</reference>
<keyword evidence="7" id="KW-0804">Transcription</keyword>
<feature type="compositionally biased region" description="Polar residues" evidence="10">
    <location>
        <begin position="282"/>
        <end position="295"/>
    </location>
</feature>
<feature type="domain" description="C2H2-type" evidence="11">
    <location>
        <begin position="448"/>
        <end position="472"/>
    </location>
</feature>
<dbReference type="SUPFAM" id="SSF57667">
    <property type="entry name" value="beta-beta-alpha zinc fingers"/>
    <property type="match status" value="1"/>
</dbReference>
<keyword evidence="5" id="KW-0862">Zinc</keyword>
<dbReference type="PROSITE" id="PS00028">
    <property type="entry name" value="ZINC_FINGER_C2H2_1"/>
    <property type="match status" value="2"/>
</dbReference>
<evidence type="ECO:0000256" key="9">
    <source>
        <dbReference type="PROSITE-ProRule" id="PRU00042"/>
    </source>
</evidence>
<protein>
    <submittedName>
        <fullName evidence="13">Myb-like protein I</fullName>
    </submittedName>
</protein>
<feature type="compositionally biased region" description="Polar residues" evidence="10">
    <location>
        <begin position="516"/>
        <end position="533"/>
    </location>
</feature>
<keyword evidence="8" id="KW-0539">Nucleus</keyword>
<keyword evidence="4 9" id="KW-0863">Zinc-finger</keyword>
<evidence type="ECO:0000256" key="10">
    <source>
        <dbReference type="SAM" id="MobiDB-lite"/>
    </source>
</evidence>
<feature type="domain" description="C2H2-type" evidence="11">
    <location>
        <begin position="392"/>
        <end position="419"/>
    </location>
</feature>
<evidence type="ECO:0000256" key="4">
    <source>
        <dbReference type="ARBA" id="ARBA00022771"/>
    </source>
</evidence>
<feature type="compositionally biased region" description="Pro residues" evidence="10">
    <location>
        <begin position="253"/>
        <end position="264"/>
    </location>
</feature>
<evidence type="ECO:0000313" key="12">
    <source>
        <dbReference type="Proteomes" id="UP000694924"/>
    </source>
</evidence>
<sequence>MLHSTLPRAFLAPGLNYFGYYGEEVHHPYGAPPPQTSWHIPTDNATNGSTYARISEQQQQHQTVLRGWESSRPSTPCPLDLSLKAPPVVTPNTPRTTTTTTTTSNQEDAAIEVDDEEDRRIREEAQRRAENRRYRTDNENIVDSPLLIDEIEIESQQRSSSVHSQRSYDNRHLGSKENGLHIQEVFDKVRFSDETTTRLPPPYPNNDAIQKYHQLQNQKLLLNSPTRLQSIQSYHQQLLLTPQHHFQSIHAPMTPPSTPSPPQCPRRKTRDEDVSSPSSSSMINVNVTPRQNVSTDKPIPRPKKKHARRLKFDEDTSSPVSGTVILGPDEAVVTGDIDPAFNIVEVTEEARAELAKIENRLGPYQCKLCRQLHEDAFQLAQHRCSRIAHVEYKCPECDKRFSCPANLASHRRWHKPRLPNGESINGGSNSSTPGTNTTTTTTTTTTEIPCTRCDAKFSRQAALRKHIANQHSENVLNANINSNSNSSTNSTNSSNNTNNNNNVKNITLDDPETPSKLDNSQLGIQSLSSNVMP</sequence>
<accession>A0ABM1IB28</accession>
<feature type="compositionally biased region" description="Basic residues" evidence="10">
    <location>
        <begin position="300"/>
        <end position="309"/>
    </location>
</feature>
<evidence type="ECO:0000256" key="3">
    <source>
        <dbReference type="ARBA" id="ARBA00022737"/>
    </source>
</evidence>
<feature type="region of interest" description="Disordered" evidence="10">
    <location>
        <begin position="248"/>
        <end position="323"/>
    </location>
</feature>
<dbReference type="InterPro" id="IPR013087">
    <property type="entry name" value="Znf_C2H2_type"/>
</dbReference>
<feature type="compositionally biased region" description="Low complexity" evidence="10">
    <location>
        <begin position="481"/>
        <end position="502"/>
    </location>
</feature>
<evidence type="ECO:0000313" key="13">
    <source>
        <dbReference type="RefSeq" id="XP_015177415.1"/>
    </source>
</evidence>
<dbReference type="SMART" id="SM00355">
    <property type="entry name" value="ZnF_C2H2"/>
    <property type="match status" value="3"/>
</dbReference>
<dbReference type="RefSeq" id="XP_015177415.1">
    <property type="nucleotide sequence ID" value="XM_015321929.1"/>
</dbReference>
<evidence type="ECO:0000256" key="8">
    <source>
        <dbReference type="ARBA" id="ARBA00023242"/>
    </source>
</evidence>
<dbReference type="PANTHER" id="PTHR15065:SF4">
    <property type="entry name" value="LD18634P"/>
    <property type="match status" value="1"/>
</dbReference>